<dbReference type="STRING" id="1423810.FD19_GL001598"/>
<accession>A0A0R2C5X1</accession>
<protein>
    <submittedName>
        <fullName evidence="1">Uncharacterized protein</fullName>
    </submittedName>
</protein>
<dbReference type="PATRIC" id="fig|1423810.4.peg.1648"/>
<evidence type="ECO:0000313" key="1">
    <source>
        <dbReference type="EMBL" id="KRM86746.1"/>
    </source>
</evidence>
<evidence type="ECO:0000313" key="2">
    <source>
        <dbReference type="Proteomes" id="UP000051789"/>
    </source>
</evidence>
<keyword evidence="2" id="KW-1185">Reference proteome</keyword>
<reference evidence="1 2" key="1">
    <citation type="journal article" date="2015" name="Genome Announc.">
        <title>Expanding the biotechnology potential of lactobacilli through comparative genomics of 213 strains and associated genera.</title>
        <authorList>
            <person name="Sun Z."/>
            <person name="Harris H.M."/>
            <person name="McCann A."/>
            <person name="Guo C."/>
            <person name="Argimon S."/>
            <person name="Zhang W."/>
            <person name="Yang X."/>
            <person name="Jeffery I.B."/>
            <person name="Cooney J.C."/>
            <person name="Kagawa T.F."/>
            <person name="Liu W."/>
            <person name="Song Y."/>
            <person name="Salvetti E."/>
            <person name="Wrobel A."/>
            <person name="Rasinkangas P."/>
            <person name="Parkhill J."/>
            <person name="Rea M.C."/>
            <person name="O'Sullivan O."/>
            <person name="Ritari J."/>
            <person name="Douillard F.P."/>
            <person name="Paul Ross R."/>
            <person name="Yang R."/>
            <person name="Briner A.E."/>
            <person name="Felis G.E."/>
            <person name="de Vos W.M."/>
            <person name="Barrangou R."/>
            <person name="Klaenhammer T.R."/>
            <person name="Caufield P.W."/>
            <person name="Cui Y."/>
            <person name="Zhang H."/>
            <person name="O'Toole P.W."/>
        </authorList>
    </citation>
    <scope>NUCLEOTIDE SEQUENCE [LARGE SCALE GENOMIC DNA]</scope>
    <source>
        <strain evidence="1 2">DSM 22698</strain>
    </source>
</reference>
<comment type="caution">
    <text evidence="1">The sequence shown here is derived from an EMBL/GenBank/DDBJ whole genome shotgun (WGS) entry which is preliminary data.</text>
</comment>
<name>A0A0R2C5X1_9LACO</name>
<proteinExistence type="predicted"/>
<dbReference type="Gene3D" id="3.30.160.250">
    <property type="match status" value="1"/>
</dbReference>
<dbReference type="Proteomes" id="UP000051789">
    <property type="component" value="Unassembled WGS sequence"/>
</dbReference>
<organism evidence="1 2">
    <name type="scientific">Lacticaseibacillus thailandensis DSM 22698 = JCM 13996</name>
    <dbReference type="NCBI Taxonomy" id="1423810"/>
    <lineage>
        <taxon>Bacteria</taxon>
        <taxon>Bacillati</taxon>
        <taxon>Bacillota</taxon>
        <taxon>Bacilli</taxon>
        <taxon>Lactobacillales</taxon>
        <taxon>Lactobacillaceae</taxon>
        <taxon>Lacticaseibacillus</taxon>
    </lineage>
</organism>
<gene>
    <name evidence="1" type="ORF">FD19_GL001598</name>
</gene>
<dbReference type="AlphaFoldDB" id="A0A0R2C5X1"/>
<sequence length="145" mass="15663">MTPVPALVFARQWVAFVVPFDGHSPYAIGIATSDTVHGDVSRRATFMRKRPVVAYPVIFKYFTADSGPFISVTSPNLPGLVVGANNARAALHDTQAGIAQLLSCPPYPEVVDATTWALQPNEEVVFVSVDLDRWHAGMLSAGTHE</sequence>
<dbReference type="EMBL" id="AYZK01000005">
    <property type="protein sequence ID" value="KRM86746.1"/>
    <property type="molecule type" value="Genomic_DNA"/>
</dbReference>